<sequence length="277" mass="32210">MTSAEHLAKVKAKLNAIKEKIDQTEDRELEAKEKLREAEERLEKALGEVDSFKRRIQLVQIEDKKVRAALEVKVQELDGMERRSKSEEEQCKSLEITDRESDEKMHEMEDLVEETDIRDKDVQTKVAEVELKFKVTQNELEKALQRAEKFENISSMMEDQLTGNVETMASLEEKDAEACEREIEGEEKVAFMQDELKAMVYRYEEAERKAPPLENLIFAMMEDMDNLKIKRKEVEDEMKAMGDLVEEVTVEKSAPKPSPFAEPKDEAAEEEEEEEEE</sequence>
<dbReference type="OrthoDB" id="128924at2759"/>
<evidence type="ECO:0000313" key="4">
    <source>
        <dbReference type="EnsemblMetazoa" id="XP_020900757.1"/>
    </source>
</evidence>
<dbReference type="Gene3D" id="1.20.5.340">
    <property type="match status" value="1"/>
</dbReference>
<comment type="similarity">
    <text evidence="1">Belongs to the tropomyosin family.</text>
</comment>
<accession>A0A913X8Z2</accession>
<reference evidence="4" key="1">
    <citation type="submission" date="2022-11" db="UniProtKB">
        <authorList>
            <consortium name="EnsemblMetazoa"/>
        </authorList>
    </citation>
    <scope>IDENTIFICATION</scope>
</reference>
<evidence type="ECO:0000256" key="3">
    <source>
        <dbReference type="SAM" id="MobiDB-lite"/>
    </source>
</evidence>
<evidence type="ECO:0008006" key="6">
    <source>
        <dbReference type="Google" id="ProtNLM"/>
    </source>
</evidence>
<evidence type="ECO:0000256" key="2">
    <source>
        <dbReference type="ARBA" id="ARBA00023054"/>
    </source>
</evidence>
<proteinExistence type="inferred from homology"/>
<dbReference type="AlphaFoldDB" id="A0A913X8Z2"/>
<feature type="region of interest" description="Disordered" evidence="3">
    <location>
        <begin position="247"/>
        <end position="277"/>
    </location>
</feature>
<dbReference type="EnsemblMetazoa" id="XM_021045098.2">
    <property type="protein sequence ID" value="XP_020900757.1"/>
    <property type="gene ID" value="LOC110239382"/>
</dbReference>
<keyword evidence="2" id="KW-0175">Coiled coil</keyword>
<feature type="region of interest" description="Disordered" evidence="3">
    <location>
        <begin position="79"/>
        <end position="116"/>
    </location>
</feature>
<dbReference type="InterPro" id="IPR000533">
    <property type="entry name" value="Tropomyosin"/>
</dbReference>
<dbReference type="Gene3D" id="1.20.5.170">
    <property type="match status" value="1"/>
</dbReference>
<dbReference type="OMA" id="HEVACKE"/>
<name>A0A913X8Z2_EXADI</name>
<dbReference type="Pfam" id="PF00261">
    <property type="entry name" value="Tropomyosin"/>
    <property type="match status" value="1"/>
</dbReference>
<keyword evidence="5" id="KW-1185">Reference proteome</keyword>
<organism evidence="4 5">
    <name type="scientific">Exaiptasia diaphana</name>
    <name type="common">Tropical sea anemone</name>
    <name type="synonym">Aiptasia pulchella</name>
    <dbReference type="NCBI Taxonomy" id="2652724"/>
    <lineage>
        <taxon>Eukaryota</taxon>
        <taxon>Metazoa</taxon>
        <taxon>Cnidaria</taxon>
        <taxon>Anthozoa</taxon>
        <taxon>Hexacorallia</taxon>
        <taxon>Actiniaria</taxon>
        <taxon>Aiptasiidae</taxon>
        <taxon>Exaiptasia</taxon>
    </lineage>
</organism>
<feature type="compositionally biased region" description="Acidic residues" evidence="3">
    <location>
        <begin position="267"/>
        <end position="277"/>
    </location>
</feature>
<evidence type="ECO:0000256" key="1">
    <source>
        <dbReference type="ARBA" id="ARBA00009036"/>
    </source>
</evidence>
<dbReference type="SUPFAM" id="SSF57997">
    <property type="entry name" value="Tropomyosin"/>
    <property type="match status" value="1"/>
</dbReference>
<evidence type="ECO:0000313" key="5">
    <source>
        <dbReference type="Proteomes" id="UP000887567"/>
    </source>
</evidence>
<protein>
    <recommendedName>
        <fullName evidence="6">Tropomyosin</fullName>
    </recommendedName>
</protein>
<dbReference type="PRINTS" id="PR00194">
    <property type="entry name" value="TROPOMYOSIN"/>
</dbReference>
<dbReference type="Proteomes" id="UP000887567">
    <property type="component" value="Unplaced"/>
</dbReference>
<dbReference type="PANTHER" id="PTHR19269">
    <property type="entry name" value="TROPOMYOSIN"/>
    <property type="match status" value="1"/>
</dbReference>
<dbReference type="RefSeq" id="XP_020900757.1">
    <property type="nucleotide sequence ID" value="XM_021045098.2"/>
</dbReference>
<dbReference type="KEGG" id="epa:110239382"/>
<dbReference type="GeneID" id="110239382"/>